<dbReference type="InterPro" id="IPR001173">
    <property type="entry name" value="Glyco_trans_2-like"/>
</dbReference>
<dbReference type="KEGG" id="pacr:FXN63_23035"/>
<keyword evidence="3" id="KW-1185">Reference proteome</keyword>
<dbReference type="Gene3D" id="3.90.550.10">
    <property type="entry name" value="Spore Coat Polysaccharide Biosynthesis Protein SpsA, Chain A"/>
    <property type="match status" value="1"/>
</dbReference>
<feature type="domain" description="Glycosyltransferase 2-like" evidence="1">
    <location>
        <begin position="527"/>
        <end position="652"/>
    </location>
</feature>
<name>A0A5C0B162_9BURK</name>
<evidence type="ECO:0000259" key="1">
    <source>
        <dbReference type="Pfam" id="PF00535"/>
    </source>
</evidence>
<keyword evidence="2" id="KW-0808">Transferase</keyword>
<dbReference type="AlphaFoldDB" id="A0A5C0B162"/>
<evidence type="ECO:0000313" key="2">
    <source>
        <dbReference type="EMBL" id="QEI08388.1"/>
    </source>
</evidence>
<dbReference type="PANTHER" id="PTHR43179">
    <property type="entry name" value="RHAMNOSYLTRANSFERASE WBBL"/>
    <property type="match status" value="1"/>
</dbReference>
<sequence length="801" mass="87322">MAVTKDMAMLDAKTHSADASEVPEASRYAGALIGIAGNIAHGWAIDTKNPDARVIVEILIDEHPHGMCVANQQQTAGDGTGDTLHGFSLLLPERILREASNVSARVANQNMMLGASVQIGQDHVAVPAVGASQIWYNGGLVISGWLWDPTSPGTQLTVKVRHGQQVLMTALADRHHPALVWMQSAEHGFQIELPIEFADGKRHEIHLETDDGTNLPGSPLVVCCHAEGLSRLLRNSWPESAKNDVHSRKKLEILAELMRAQETRHPMTIGFSQYPQWFKLSEIQQAAPNAATSGLRAAVIITGDAGPALDRSMASIAAQRQAFDWVIHHAGDLRSAISGAAAQGADLIVGMMAGDRLAPSYLDKMALAFDKQKTIFAYSDCDQDGTDGERTNPWLKPGWDPDLFFGVDIVTPGSIWSAPKLAETLSSRPALDLPDWQTVSVLAAEATLLHDRNEATSVKHVPAVLYHRSSSAPAQPYDIGVRSAACLQALKELAERQDSSASVSEVTHYPGMTRVKWSLPHAVPSVSLIVPTRDHHRLLQACIEGILNRTTYPGRVEIIVVDNNSTDSKTLQYMESLKSHGVRILPYPGEFNYSNINNYAVSHASCEVVGLVNNDIEVLHEDWLSEMVVQLYRPNVGAVGAKLLWPNKMVQHGGVVVGIEGLAAHTGNSWHSDDPGYLGINQLVRRQSAVTAACLLVRKKDYEAINGLNGICFPVAFNDVDLCLRLRKKGLTIIWTPHAILTHAESASRGKENTPDKAARAARERAHFINKWTNPEMIDHYYHAGLTKSWAAGPYNALSLK</sequence>
<accession>A0A5C0B162</accession>
<dbReference type="SUPFAM" id="SSF53448">
    <property type="entry name" value="Nucleotide-diphospho-sugar transferases"/>
    <property type="match status" value="1"/>
</dbReference>
<dbReference type="GO" id="GO:0016740">
    <property type="term" value="F:transferase activity"/>
    <property type="evidence" value="ECO:0007669"/>
    <property type="project" value="UniProtKB-KW"/>
</dbReference>
<evidence type="ECO:0000313" key="3">
    <source>
        <dbReference type="Proteomes" id="UP000325161"/>
    </source>
</evidence>
<dbReference type="InterPro" id="IPR029044">
    <property type="entry name" value="Nucleotide-diphossugar_trans"/>
</dbReference>
<dbReference type="EMBL" id="CP043046">
    <property type="protein sequence ID" value="QEI08388.1"/>
    <property type="molecule type" value="Genomic_DNA"/>
</dbReference>
<dbReference type="OrthoDB" id="9816564at2"/>
<dbReference type="Proteomes" id="UP000325161">
    <property type="component" value="Chromosome"/>
</dbReference>
<proteinExistence type="predicted"/>
<dbReference type="PANTHER" id="PTHR43179:SF7">
    <property type="entry name" value="RHAMNOSYLTRANSFERASE WBBL"/>
    <property type="match status" value="1"/>
</dbReference>
<protein>
    <submittedName>
        <fullName evidence="2">Glycosyltransferase</fullName>
    </submittedName>
</protein>
<organism evidence="2 3">
    <name type="scientific">Pigmentiphaga aceris</name>
    <dbReference type="NCBI Taxonomy" id="1940612"/>
    <lineage>
        <taxon>Bacteria</taxon>
        <taxon>Pseudomonadati</taxon>
        <taxon>Pseudomonadota</taxon>
        <taxon>Betaproteobacteria</taxon>
        <taxon>Burkholderiales</taxon>
        <taxon>Alcaligenaceae</taxon>
        <taxon>Pigmentiphaga</taxon>
    </lineage>
</organism>
<dbReference type="Pfam" id="PF00535">
    <property type="entry name" value="Glycos_transf_2"/>
    <property type="match status" value="1"/>
</dbReference>
<gene>
    <name evidence="2" type="ORF">FXN63_23035</name>
</gene>
<reference evidence="2 3" key="1">
    <citation type="submission" date="2019-08" db="EMBL/GenBank/DDBJ databases">
        <title>Amphibian skin-associated Pigmentiphaga: genome sequence and occurrence across geography and hosts.</title>
        <authorList>
            <person name="Bletz M.C."/>
            <person name="Bunk B."/>
            <person name="Sproeer C."/>
            <person name="Biwer P."/>
            <person name="Reiter S."/>
            <person name="Rabemananjara F.C.E."/>
            <person name="Schulz S."/>
            <person name="Overmann J."/>
            <person name="Vences M."/>
        </authorList>
    </citation>
    <scope>NUCLEOTIDE SEQUENCE [LARGE SCALE GENOMIC DNA]</scope>
    <source>
        <strain evidence="2 3">Mada1488</strain>
    </source>
</reference>